<dbReference type="PANTHER" id="PTHR33473:SF17">
    <property type="entry name" value="ATP-DEPENDENT CLP PROTEASE ADAPTER PROTEIN CLPS1, CHLOROPLASTIC"/>
    <property type="match status" value="1"/>
</dbReference>
<feature type="signal peptide" evidence="1">
    <location>
        <begin position="1"/>
        <end position="22"/>
    </location>
</feature>
<dbReference type="Pfam" id="PF02617">
    <property type="entry name" value="ClpS"/>
    <property type="match status" value="1"/>
</dbReference>
<keyword evidence="1" id="KW-0732">Signal</keyword>
<comment type="caution">
    <text evidence="3">The sequence shown here is derived from an EMBL/GenBank/DDBJ whole genome shotgun (WGS) entry which is preliminary data.</text>
</comment>
<organism evidence="3 4">
    <name type="scientific">Nitzschia inconspicua</name>
    <dbReference type="NCBI Taxonomy" id="303405"/>
    <lineage>
        <taxon>Eukaryota</taxon>
        <taxon>Sar</taxon>
        <taxon>Stramenopiles</taxon>
        <taxon>Ochrophyta</taxon>
        <taxon>Bacillariophyta</taxon>
        <taxon>Bacillariophyceae</taxon>
        <taxon>Bacillariophycidae</taxon>
        <taxon>Bacillariales</taxon>
        <taxon>Bacillariaceae</taxon>
        <taxon>Nitzschia</taxon>
    </lineage>
</organism>
<dbReference type="GO" id="GO:0030163">
    <property type="term" value="P:protein catabolic process"/>
    <property type="evidence" value="ECO:0007669"/>
    <property type="project" value="InterPro"/>
</dbReference>
<reference evidence="3" key="1">
    <citation type="journal article" date="2021" name="Sci. Rep.">
        <title>Diploid genomic architecture of Nitzschia inconspicua, an elite biomass production diatom.</title>
        <authorList>
            <person name="Oliver A."/>
            <person name="Podell S."/>
            <person name="Pinowska A."/>
            <person name="Traller J.C."/>
            <person name="Smith S.R."/>
            <person name="McClure R."/>
            <person name="Beliaev A."/>
            <person name="Bohutskyi P."/>
            <person name="Hill E.A."/>
            <person name="Rabines A."/>
            <person name="Zheng H."/>
            <person name="Allen L.Z."/>
            <person name="Kuo A."/>
            <person name="Grigoriev I.V."/>
            <person name="Allen A.E."/>
            <person name="Hazlebeck D."/>
            <person name="Allen E.E."/>
        </authorList>
    </citation>
    <scope>NUCLEOTIDE SEQUENCE</scope>
    <source>
        <strain evidence="3">Hildebrandi</strain>
    </source>
</reference>
<feature type="domain" description="Adaptor protein ClpS core" evidence="2">
    <location>
        <begin position="109"/>
        <end position="173"/>
    </location>
</feature>
<dbReference type="InterPro" id="IPR022935">
    <property type="entry name" value="ClpS"/>
</dbReference>
<dbReference type="OrthoDB" id="2013930at2759"/>
<dbReference type="InterPro" id="IPR003769">
    <property type="entry name" value="ClpS_core"/>
</dbReference>
<dbReference type="PANTHER" id="PTHR33473">
    <property type="entry name" value="ATP-DEPENDENT CLP PROTEASE ADAPTER PROTEIN CLPS1, CHLOROPLASTIC"/>
    <property type="match status" value="1"/>
</dbReference>
<sequence>MTSRNNLFFIVSLVLVVCGAIAFQSQQRNSCSRPANAFRRPGAALLANTWGFASCNVGTATRQATSSLAAGSATLEKESIRTVGPAVLDRPATQGNDDIVKERVREGGEAWEVRIYNDGMNTREHVARSLVQITGMTEMTAYQTMMQAHQNGIASVGRFCFEIAEMYNEGLRKQGIISDIVPVDEDS</sequence>
<evidence type="ECO:0000259" key="2">
    <source>
        <dbReference type="Pfam" id="PF02617"/>
    </source>
</evidence>
<reference evidence="3" key="2">
    <citation type="submission" date="2021-04" db="EMBL/GenBank/DDBJ databases">
        <authorList>
            <person name="Podell S."/>
        </authorList>
    </citation>
    <scope>NUCLEOTIDE SEQUENCE</scope>
    <source>
        <strain evidence="3">Hildebrandi</strain>
    </source>
</reference>
<name>A0A9K3M6P8_9STRA</name>
<evidence type="ECO:0000313" key="4">
    <source>
        <dbReference type="Proteomes" id="UP000693970"/>
    </source>
</evidence>
<proteinExistence type="predicted"/>
<keyword evidence="3" id="KW-0378">Hydrolase</keyword>
<dbReference type="Proteomes" id="UP000693970">
    <property type="component" value="Unassembled WGS sequence"/>
</dbReference>
<dbReference type="GO" id="GO:0006508">
    <property type="term" value="P:proteolysis"/>
    <property type="evidence" value="ECO:0007669"/>
    <property type="project" value="UniProtKB-KW"/>
</dbReference>
<dbReference type="AlphaFoldDB" id="A0A9K3M6P8"/>
<keyword evidence="3" id="KW-0645">Protease</keyword>
<protein>
    <submittedName>
        <fullName evidence="3">ATP-dependent Clp protease adaptor protein ClpS</fullName>
    </submittedName>
</protein>
<gene>
    <name evidence="3" type="ORF">IV203_013315</name>
</gene>
<evidence type="ECO:0000256" key="1">
    <source>
        <dbReference type="SAM" id="SignalP"/>
    </source>
</evidence>
<accession>A0A9K3M6P8</accession>
<dbReference type="GO" id="GO:0008233">
    <property type="term" value="F:peptidase activity"/>
    <property type="evidence" value="ECO:0007669"/>
    <property type="project" value="UniProtKB-KW"/>
</dbReference>
<evidence type="ECO:0000313" key="3">
    <source>
        <dbReference type="EMBL" id="KAG7374220.1"/>
    </source>
</evidence>
<keyword evidence="4" id="KW-1185">Reference proteome</keyword>
<dbReference type="EMBL" id="JAGRRH010000001">
    <property type="protein sequence ID" value="KAG7374220.1"/>
    <property type="molecule type" value="Genomic_DNA"/>
</dbReference>
<feature type="chain" id="PRO_5039949750" evidence="1">
    <location>
        <begin position="23"/>
        <end position="187"/>
    </location>
</feature>